<keyword evidence="3" id="KW-1185">Reference proteome</keyword>
<sequence>MYHRQLEDFGMQLQKAAEATMITDRKSNYACVSVLLLHWENESFDIIQRVYDLGHLLSKHYDFDVERWAIPISKKSHQEVYRKMYGLVENDNQMHLRIVFYTGPACLSEQGELIWMARGGDSRQSRPSRVRWPAIQSLLEEAPVDVLILLDCCRTATSSFDGGNGVTSLIAACSFNTVACRTSQNSFIEVLIRQLKIMRSLPSFSSAYLYSRIYQDIQSQPKPADYAPRELPVHLVLSQDPAYPRDILLSANHHKDTFRRGRRSDQASVSSDECLSRCPTPTRKGPWDVADDAGRLPVPQKASSPRHPRLLLSFRLLEDMDPEALRVDLFSHWLGSLPIPVDSVKVEAGFSSDSTVLLVSVPVAMLPFLPRDPSVTVIGTIHSSNLLVRPKPDSTAVEKQPLEFKY</sequence>
<dbReference type="AlphaFoldDB" id="A0A8H6MME6"/>
<protein>
    <submittedName>
        <fullName evidence="2">Uncharacterized protein</fullName>
    </submittedName>
</protein>
<name>A0A8H6MME6_9PEZI</name>
<organism evidence="2 3">
    <name type="scientific">Colletotrichum sojae</name>
    <dbReference type="NCBI Taxonomy" id="2175907"/>
    <lineage>
        <taxon>Eukaryota</taxon>
        <taxon>Fungi</taxon>
        <taxon>Dikarya</taxon>
        <taxon>Ascomycota</taxon>
        <taxon>Pezizomycotina</taxon>
        <taxon>Sordariomycetes</taxon>
        <taxon>Hypocreomycetidae</taxon>
        <taxon>Glomerellales</taxon>
        <taxon>Glomerellaceae</taxon>
        <taxon>Colletotrichum</taxon>
        <taxon>Colletotrichum orchidearum species complex</taxon>
    </lineage>
</organism>
<accession>A0A8H6MME6</accession>
<evidence type="ECO:0000313" key="2">
    <source>
        <dbReference type="EMBL" id="KAF6802157.1"/>
    </source>
</evidence>
<dbReference type="Proteomes" id="UP000652219">
    <property type="component" value="Unassembled WGS sequence"/>
</dbReference>
<gene>
    <name evidence="2" type="ORF">CSOJ01_11774</name>
</gene>
<proteinExistence type="predicted"/>
<feature type="region of interest" description="Disordered" evidence="1">
    <location>
        <begin position="258"/>
        <end position="277"/>
    </location>
</feature>
<evidence type="ECO:0000256" key="1">
    <source>
        <dbReference type="SAM" id="MobiDB-lite"/>
    </source>
</evidence>
<comment type="caution">
    <text evidence="2">The sequence shown here is derived from an EMBL/GenBank/DDBJ whole genome shotgun (WGS) entry which is preliminary data.</text>
</comment>
<reference evidence="2 3" key="1">
    <citation type="journal article" date="2020" name="Phytopathology">
        <title>Genome Sequence Resources of Colletotrichum truncatum, C. plurivorum, C. musicola, and C. sojae: Four Species Pathogenic to Soybean (Glycine max).</title>
        <authorList>
            <person name="Rogerio F."/>
            <person name="Boufleur T.R."/>
            <person name="Ciampi-Guillardi M."/>
            <person name="Sukno S.A."/>
            <person name="Thon M.R."/>
            <person name="Massola Junior N.S."/>
            <person name="Baroncelli R."/>
        </authorList>
    </citation>
    <scope>NUCLEOTIDE SEQUENCE [LARGE SCALE GENOMIC DNA]</scope>
    <source>
        <strain evidence="2 3">LFN0009</strain>
    </source>
</reference>
<dbReference type="EMBL" id="WIGN01000283">
    <property type="protein sequence ID" value="KAF6802157.1"/>
    <property type="molecule type" value="Genomic_DNA"/>
</dbReference>
<evidence type="ECO:0000313" key="3">
    <source>
        <dbReference type="Proteomes" id="UP000652219"/>
    </source>
</evidence>